<dbReference type="EMBL" id="DS469769">
    <property type="protein sequence ID" value="EDO33519.1"/>
    <property type="molecule type" value="Genomic_DNA"/>
</dbReference>
<sequence>MIWWFYDHVLQDLKLLLNRFLDPLKDENFMSQAEVKALVGTVDEILDFQITFLSEMERLLSSETGFDAFDTIPQFQNVIYTIGETFLQYTEHFKLYSAFCSSHSRVVELLGPGKNEALRNFLDARNPKNQHSGTLESYFIKPIQQRILRYPLLLRTILKLLDETSEEYKVLLEAVVAIEKVATHINEMQRITERFAPIFNQLVEDYDDCEVSDVTIDRLLHHGKVTWLN</sequence>
<dbReference type="InParanoid" id="A7SS01"/>
<reference evidence="2 3" key="1">
    <citation type="journal article" date="2007" name="Science">
        <title>Sea anemone genome reveals ancestral eumetazoan gene repertoire and genomic organization.</title>
        <authorList>
            <person name="Putnam N.H."/>
            <person name="Srivastava M."/>
            <person name="Hellsten U."/>
            <person name="Dirks B."/>
            <person name="Chapman J."/>
            <person name="Salamov A."/>
            <person name="Terry A."/>
            <person name="Shapiro H."/>
            <person name="Lindquist E."/>
            <person name="Kapitonov V.V."/>
            <person name="Jurka J."/>
            <person name="Genikhovich G."/>
            <person name="Grigoriev I.V."/>
            <person name="Lucas S.M."/>
            <person name="Steele R.E."/>
            <person name="Finnerty J.R."/>
            <person name="Technau U."/>
            <person name="Martindale M.Q."/>
            <person name="Rokhsar D.S."/>
        </authorList>
    </citation>
    <scope>NUCLEOTIDE SEQUENCE [LARGE SCALE GENOMIC DNA]</scope>
    <source>
        <strain evidence="3">CH2 X CH6</strain>
    </source>
</reference>
<name>A7SS01_NEMVE</name>
<dbReference type="SMART" id="SM00325">
    <property type="entry name" value="RhoGEF"/>
    <property type="match status" value="1"/>
</dbReference>
<dbReference type="eggNOG" id="KOG3519">
    <property type="taxonomic scope" value="Eukaryota"/>
</dbReference>
<dbReference type="Pfam" id="PF00621">
    <property type="entry name" value="RhoGEF"/>
    <property type="match status" value="1"/>
</dbReference>
<dbReference type="Gene3D" id="1.20.900.10">
    <property type="entry name" value="Dbl homology (DH) domain"/>
    <property type="match status" value="1"/>
</dbReference>
<dbReference type="OMA" id="FCETERT"/>
<dbReference type="PANTHER" id="PTHR46001:SF3">
    <property type="entry name" value="PROTEIN STILL LIFE, ISOFORM SIF TYPE 1"/>
    <property type="match status" value="1"/>
</dbReference>
<dbReference type="InterPro" id="IPR043537">
    <property type="entry name" value="Tiam1/Tiam2/Sif"/>
</dbReference>
<keyword evidence="3" id="KW-1185">Reference proteome</keyword>
<feature type="domain" description="DH" evidence="1">
    <location>
        <begin position="10"/>
        <end position="188"/>
    </location>
</feature>
<protein>
    <recommendedName>
        <fullName evidence="1">DH domain-containing protein</fullName>
    </recommendedName>
</protein>
<evidence type="ECO:0000259" key="1">
    <source>
        <dbReference type="PROSITE" id="PS50010"/>
    </source>
</evidence>
<dbReference type="HOGENOM" id="CLU_1212428_0_0_1"/>
<accession>A7SS01</accession>
<feature type="non-terminal residue" evidence="2">
    <location>
        <position position="229"/>
    </location>
</feature>
<gene>
    <name evidence="2" type="ORF">NEMVEDRAFT_v1g129286</name>
</gene>
<dbReference type="PhylomeDB" id="A7SS01"/>
<evidence type="ECO:0000313" key="2">
    <source>
        <dbReference type="EMBL" id="EDO33519.1"/>
    </source>
</evidence>
<organism evidence="2 3">
    <name type="scientific">Nematostella vectensis</name>
    <name type="common">Starlet sea anemone</name>
    <dbReference type="NCBI Taxonomy" id="45351"/>
    <lineage>
        <taxon>Eukaryota</taxon>
        <taxon>Metazoa</taxon>
        <taxon>Cnidaria</taxon>
        <taxon>Anthozoa</taxon>
        <taxon>Hexacorallia</taxon>
        <taxon>Actiniaria</taxon>
        <taxon>Edwardsiidae</taxon>
        <taxon>Nematostella</taxon>
    </lineage>
</organism>
<evidence type="ECO:0000313" key="3">
    <source>
        <dbReference type="Proteomes" id="UP000001593"/>
    </source>
</evidence>
<dbReference type="SUPFAM" id="SSF48065">
    <property type="entry name" value="DBL homology domain (DH-domain)"/>
    <property type="match status" value="1"/>
</dbReference>
<dbReference type="STRING" id="45351.A7SS01"/>
<proteinExistence type="predicted"/>
<dbReference type="Gene3D" id="2.30.29.30">
    <property type="entry name" value="Pleckstrin-homology domain (PH domain)/Phosphotyrosine-binding domain (PTB)"/>
    <property type="match status" value="1"/>
</dbReference>
<dbReference type="PROSITE" id="PS50010">
    <property type="entry name" value="DH_2"/>
    <property type="match status" value="1"/>
</dbReference>
<dbReference type="Proteomes" id="UP000001593">
    <property type="component" value="Unassembled WGS sequence"/>
</dbReference>
<dbReference type="InterPro" id="IPR035899">
    <property type="entry name" value="DBL_dom_sf"/>
</dbReference>
<dbReference type="AlphaFoldDB" id="A7SS01"/>
<dbReference type="InterPro" id="IPR000219">
    <property type="entry name" value="DH_dom"/>
</dbReference>
<dbReference type="PANTHER" id="PTHR46001">
    <property type="entry name" value="TIAM (MAMMALIAN TUMOR INVASION AND METASTASIS FACTOR) HOMOLOG"/>
    <property type="match status" value="1"/>
</dbReference>
<dbReference type="GO" id="GO:0005085">
    <property type="term" value="F:guanyl-nucleotide exchange factor activity"/>
    <property type="evidence" value="ECO:0007669"/>
    <property type="project" value="InterPro"/>
</dbReference>
<dbReference type="GO" id="GO:0007264">
    <property type="term" value="P:small GTPase-mediated signal transduction"/>
    <property type="evidence" value="ECO:0007669"/>
    <property type="project" value="InterPro"/>
</dbReference>
<dbReference type="InterPro" id="IPR011993">
    <property type="entry name" value="PH-like_dom_sf"/>
</dbReference>